<accession>A0A418NMK4</accession>
<sequence>MADTEVAVEEAQTQVGLRPMPAESLTVLALASLQAGDAETARKGLEAASQRGWREPISQLASAQSALEQGAYPVASQRIVALLSTGNLREPALGMLAELITIPRGREIMAARIAGPGRWQVSTITQAQKFVDPNDWAATLALASRKGATLPCAPLQLLQTRTEREGEAESAEVLTFVVERSC</sequence>
<evidence type="ECO:0000313" key="2">
    <source>
        <dbReference type="Proteomes" id="UP000286576"/>
    </source>
</evidence>
<gene>
    <name evidence="1" type="ORF">D2V07_18280</name>
</gene>
<reference evidence="1 2" key="1">
    <citation type="submission" date="2018-08" db="EMBL/GenBank/DDBJ databases">
        <title>Erythrobacter zhengii sp.nov., a bacterium isolated from deep-sea sediment.</title>
        <authorList>
            <person name="Fang C."/>
            <person name="Wu Y.-H."/>
            <person name="Sun C."/>
            <person name="Wang H."/>
            <person name="Cheng H."/>
            <person name="Meng F.-X."/>
            <person name="Wang C.-S."/>
            <person name="Xu X.-W."/>
        </authorList>
    </citation>
    <scope>NUCLEOTIDE SEQUENCE [LARGE SCALE GENOMIC DNA]</scope>
    <source>
        <strain evidence="1 2">V18</strain>
    </source>
</reference>
<dbReference type="AlphaFoldDB" id="A0A418NMK4"/>
<dbReference type="EMBL" id="QXFL01000024">
    <property type="protein sequence ID" value="RIV82128.1"/>
    <property type="molecule type" value="Genomic_DNA"/>
</dbReference>
<protein>
    <submittedName>
        <fullName evidence="1">Uncharacterized protein</fullName>
    </submittedName>
</protein>
<organism evidence="1 2">
    <name type="scientific">Aurantiacibacter zhengii</name>
    <dbReference type="NCBI Taxonomy" id="2307003"/>
    <lineage>
        <taxon>Bacteria</taxon>
        <taxon>Pseudomonadati</taxon>
        <taxon>Pseudomonadota</taxon>
        <taxon>Alphaproteobacteria</taxon>
        <taxon>Sphingomonadales</taxon>
        <taxon>Erythrobacteraceae</taxon>
        <taxon>Aurantiacibacter</taxon>
    </lineage>
</organism>
<proteinExistence type="predicted"/>
<keyword evidence="2" id="KW-1185">Reference proteome</keyword>
<evidence type="ECO:0000313" key="1">
    <source>
        <dbReference type="EMBL" id="RIV82128.1"/>
    </source>
</evidence>
<dbReference type="Proteomes" id="UP000286576">
    <property type="component" value="Unassembled WGS sequence"/>
</dbReference>
<name>A0A418NMK4_9SPHN</name>
<comment type="caution">
    <text evidence="1">The sequence shown here is derived from an EMBL/GenBank/DDBJ whole genome shotgun (WGS) entry which is preliminary data.</text>
</comment>